<keyword evidence="4" id="KW-1185">Reference proteome</keyword>
<evidence type="ECO:0000256" key="1">
    <source>
        <dbReference type="ARBA" id="ARBA00022676"/>
    </source>
</evidence>
<name>A0ABS0EB77_9GAMM</name>
<evidence type="ECO:0000313" key="4">
    <source>
        <dbReference type="Proteomes" id="UP000636811"/>
    </source>
</evidence>
<keyword evidence="2" id="KW-0808">Transferase</keyword>
<reference evidence="3 4" key="1">
    <citation type="submission" date="2020-11" db="EMBL/GenBank/DDBJ databases">
        <title>Taxonomic investigation of Rahnella strains.</title>
        <authorList>
            <person name="Lee S.D."/>
        </authorList>
    </citation>
    <scope>NUCLEOTIDE SEQUENCE [LARGE SCALE GENOMIC DNA]</scope>
    <source>
        <strain evidence="3 4">SAP-17</strain>
    </source>
</reference>
<dbReference type="InterPro" id="IPR002201">
    <property type="entry name" value="Glyco_trans_9"/>
</dbReference>
<evidence type="ECO:0000313" key="3">
    <source>
        <dbReference type="EMBL" id="MBF7982327.1"/>
    </source>
</evidence>
<keyword evidence="1" id="KW-0328">Glycosyltransferase</keyword>
<evidence type="ECO:0000256" key="2">
    <source>
        <dbReference type="ARBA" id="ARBA00022679"/>
    </source>
</evidence>
<protein>
    <submittedName>
        <fullName evidence="3">Glycosyltransferase family 9 protein</fullName>
    </submittedName>
</protein>
<dbReference type="InterPro" id="IPR051199">
    <property type="entry name" value="LPS_LOS_Heptosyltrfase"/>
</dbReference>
<dbReference type="RefSeq" id="WP_195816132.1">
    <property type="nucleotide sequence ID" value="NZ_JADOBI010000015.1"/>
</dbReference>
<proteinExistence type="predicted"/>
<dbReference type="SUPFAM" id="SSF53756">
    <property type="entry name" value="UDP-Glycosyltransferase/glycogen phosphorylase"/>
    <property type="match status" value="1"/>
</dbReference>
<dbReference type="Proteomes" id="UP000636811">
    <property type="component" value="Unassembled WGS sequence"/>
</dbReference>
<comment type="caution">
    <text evidence="3">The sequence shown here is derived from an EMBL/GenBank/DDBJ whole genome shotgun (WGS) entry which is preliminary data.</text>
</comment>
<sequence length="367" mass="41736">MSYVIIFILLWPFKMLMKPFHQRTGRNLVIQTAKIGDFVNITPLLKHLKKSDVLISKTVLPLAERDSTIGNIYLIEEHKKTFFSKIRLAFTLLNRYDNVYLLQPNSVNAFYAAFCNASKKAFLVAYTRKWYHWIFYQTADVIRLHQKTDFTLESYLKLADPALTAESYHKHATYPLWIPNEIVAELAESKPIKIGISISAGNKAKTIPTESWIRILGCLSDLPCSFYVFGPENEQQYLAQLLAKTEPSENIISLIGKLKLHEVPHAISLMDLYVASDSGNIYIADAVDVPVVCLAGPCDLAEQHPTFDPLILTPEDKDLAPESYIFSAPYIFKHSAEELFSLSPIQLSQIRSFVISRTRQEQNHAQP</sequence>
<dbReference type="EMBL" id="JADOBI010000015">
    <property type="protein sequence ID" value="MBF7982327.1"/>
    <property type="molecule type" value="Genomic_DNA"/>
</dbReference>
<accession>A0ABS0EB77</accession>
<dbReference type="Pfam" id="PF01075">
    <property type="entry name" value="Glyco_transf_9"/>
    <property type="match status" value="1"/>
</dbReference>
<gene>
    <name evidence="3" type="ORF">IV433_23255</name>
</gene>
<dbReference type="Gene3D" id="3.40.50.2000">
    <property type="entry name" value="Glycogen Phosphorylase B"/>
    <property type="match status" value="2"/>
</dbReference>
<dbReference type="PANTHER" id="PTHR30160:SF7">
    <property type="entry name" value="ADP-HEPTOSE--LPS HEPTOSYLTRANSFERASE 2"/>
    <property type="match status" value="1"/>
</dbReference>
<dbReference type="CDD" id="cd03789">
    <property type="entry name" value="GT9_LPS_heptosyltransferase"/>
    <property type="match status" value="1"/>
</dbReference>
<dbReference type="PANTHER" id="PTHR30160">
    <property type="entry name" value="TETRAACYLDISACCHARIDE 4'-KINASE-RELATED"/>
    <property type="match status" value="1"/>
</dbReference>
<organism evidence="3 4">
    <name type="scientific">Rahnella laticis</name>
    <dbReference type="NCBI Taxonomy" id="2787622"/>
    <lineage>
        <taxon>Bacteria</taxon>
        <taxon>Pseudomonadati</taxon>
        <taxon>Pseudomonadota</taxon>
        <taxon>Gammaproteobacteria</taxon>
        <taxon>Enterobacterales</taxon>
        <taxon>Yersiniaceae</taxon>
        <taxon>Rahnella</taxon>
    </lineage>
</organism>